<dbReference type="InterPro" id="IPR036390">
    <property type="entry name" value="WH_DNA-bd_sf"/>
</dbReference>
<evidence type="ECO:0000313" key="7">
    <source>
        <dbReference type="Proteomes" id="UP000715965"/>
    </source>
</evidence>
<comment type="caution">
    <text evidence="6">The sequence shown here is derived from an EMBL/GenBank/DDBJ whole genome shotgun (WGS) entry which is preliminary data.</text>
</comment>
<organism evidence="6 7">
    <name type="scientific">Ramlibacter aquaticus</name>
    <dbReference type="NCBI Taxonomy" id="2780094"/>
    <lineage>
        <taxon>Bacteria</taxon>
        <taxon>Pseudomonadati</taxon>
        <taxon>Pseudomonadota</taxon>
        <taxon>Betaproteobacteria</taxon>
        <taxon>Burkholderiales</taxon>
        <taxon>Comamonadaceae</taxon>
        <taxon>Ramlibacter</taxon>
    </lineage>
</organism>
<keyword evidence="3" id="KW-0238">DNA-binding</keyword>
<dbReference type="PANTHER" id="PTHR30419">
    <property type="entry name" value="HTH-TYPE TRANSCRIPTIONAL REGULATOR YBHD"/>
    <property type="match status" value="1"/>
</dbReference>
<dbReference type="Proteomes" id="UP000715965">
    <property type="component" value="Unassembled WGS sequence"/>
</dbReference>
<keyword evidence="7" id="KW-1185">Reference proteome</keyword>
<accession>A0ABR9SFI7</accession>
<dbReference type="Gene3D" id="3.40.190.290">
    <property type="match status" value="1"/>
</dbReference>
<keyword evidence="2" id="KW-0805">Transcription regulation</keyword>
<dbReference type="Gene3D" id="1.10.10.10">
    <property type="entry name" value="Winged helix-like DNA-binding domain superfamily/Winged helix DNA-binding domain"/>
    <property type="match status" value="1"/>
</dbReference>
<gene>
    <name evidence="6" type="ORF">IM725_11095</name>
</gene>
<dbReference type="EMBL" id="JADDOJ010000039">
    <property type="protein sequence ID" value="MBE7941115.1"/>
    <property type="molecule type" value="Genomic_DNA"/>
</dbReference>
<keyword evidence="4" id="KW-0804">Transcription</keyword>
<evidence type="ECO:0000313" key="6">
    <source>
        <dbReference type="EMBL" id="MBE7941115.1"/>
    </source>
</evidence>
<dbReference type="CDD" id="cd08440">
    <property type="entry name" value="PBP2_LTTR_like_4"/>
    <property type="match status" value="1"/>
</dbReference>
<dbReference type="SUPFAM" id="SSF53850">
    <property type="entry name" value="Periplasmic binding protein-like II"/>
    <property type="match status" value="1"/>
</dbReference>
<evidence type="ECO:0000259" key="5">
    <source>
        <dbReference type="PROSITE" id="PS50931"/>
    </source>
</evidence>
<reference evidence="6 7" key="1">
    <citation type="submission" date="2020-10" db="EMBL/GenBank/DDBJ databases">
        <title>Draft genome of Ramlibacter aquaticus LMG 30558.</title>
        <authorList>
            <person name="Props R."/>
        </authorList>
    </citation>
    <scope>NUCLEOTIDE SEQUENCE [LARGE SCALE GENOMIC DNA]</scope>
    <source>
        <strain evidence="6 7">LMG 30558</strain>
    </source>
</reference>
<name>A0ABR9SFI7_9BURK</name>
<dbReference type="RefSeq" id="WP_193780657.1">
    <property type="nucleotide sequence ID" value="NZ_JADDOJ010000039.1"/>
</dbReference>
<evidence type="ECO:0000256" key="4">
    <source>
        <dbReference type="ARBA" id="ARBA00023163"/>
    </source>
</evidence>
<dbReference type="SUPFAM" id="SSF46785">
    <property type="entry name" value="Winged helix' DNA-binding domain"/>
    <property type="match status" value="1"/>
</dbReference>
<sequence>MARINFDLQQLQAFVAVADCGSFRAAARQIHLSAPALSRRIERLEELLGARLFQRSTREVRLSRVGQAFLERARAALDDLEAAVLGIHEASARHAGRVTVACLPTAAVTLLPRAIAQFREAMPAVRVRLIDEGMNEVAQAVMSGEADFGLGFAGALESGLRFEPLWADPYRVAMRRDHPLARRRGLRLADLQDEPLVSVSHASRNRVLVDEQLAGGGARPLPWLEANHILTLLALVEAGLGLAIVPASALAPRHPVLKTVPLAGLALQRQIGLLSLQGRRLTPVAQRFYDQLRALLALGHAA</sequence>
<proteinExistence type="inferred from homology"/>
<dbReference type="InterPro" id="IPR000847">
    <property type="entry name" value="LysR_HTH_N"/>
</dbReference>
<dbReference type="Pfam" id="PF00126">
    <property type="entry name" value="HTH_1"/>
    <property type="match status" value="1"/>
</dbReference>
<dbReference type="PRINTS" id="PR00039">
    <property type="entry name" value="HTHLYSR"/>
</dbReference>
<comment type="similarity">
    <text evidence="1">Belongs to the LysR transcriptional regulatory family.</text>
</comment>
<evidence type="ECO:0000256" key="3">
    <source>
        <dbReference type="ARBA" id="ARBA00023125"/>
    </source>
</evidence>
<dbReference type="InterPro" id="IPR036388">
    <property type="entry name" value="WH-like_DNA-bd_sf"/>
</dbReference>
<dbReference type="InterPro" id="IPR005119">
    <property type="entry name" value="LysR_subst-bd"/>
</dbReference>
<evidence type="ECO:0000256" key="2">
    <source>
        <dbReference type="ARBA" id="ARBA00023015"/>
    </source>
</evidence>
<feature type="domain" description="HTH lysR-type" evidence="5">
    <location>
        <begin position="6"/>
        <end position="63"/>
    </location>
</feature>
<dbReference type="InterPro" id="IPR050950">
    <property type="entry name" value="HTH-type_LysR_regulators"/>
</dbReference>
<dbReference type="PANTHER" id="PTHR30419:SF8">
    <property type="entry name" value="NITROGEN ASSIMILATION TRANSCRIPTIONAL ACTIVATOR-RELATED"/>
    <property type="match status" value="1"/>
</dbReference>
<dbReference type="Pfam" id="PF03466">
    <property type="entry name" value="LysR_substrate"/>
    <property type="match status" value="1"/>
</dbReference>
<dbReference type="PROSITE" id="PS50931">
    <property type="entry name" value="HTH_LYSR"/>
    <property type="match status" value="1"/>
</dbReference>
<protein>
    <submittedName>
        <fullName evidence="6">LysR family transcriptional regulator</fullName>
    </submittedName>
</protein>
<evidence type="ECO:0000256" key="1">
    <source>
        <dbReference type="ARBA" id="ARBA00009437"/>
    </source>
</evidence>